<dbReference type="AlphaFoldDB" id="A0A8H3CCS5"/>
<reference evidence="2" key="1">
    <citation type="submission" date="2021-01" db="EMBL/GenBank/DDBJ databases">
        <authorList>
            <person name="Kaushik A."/>
        </authorList>
    </citation>
    <scope>NUCLEOTIDE SEQUENCE</scope>
    <source>
        <strain evidence="2">AG3-T5</strain>
    </source>
</reference>
<protein>
    <submittedName>
        <fullName evidence="2">Uncharacterized protein</fullName>
    </submittedName>
</protein>
<gene>
    <name evidence="2" type="ORF">RDB_LOCUS203420</name>
</gene>
<name>A0A8H3CCS5_9AGAM</name>
<evidence type="ECO:0000313" key="2">
    <source>
        <dbReference type="EMBL" id="CAE6479666.1"/>
    </source>
</evidence>
<feature type="region of interest" description="Disordered" evidence="1">
    <location>
        <begin position="89"/>
        <end position="113"/>
    </location>
</feature>
<evidence type="ECO:0000256" key="1">
    <source>
        <dbReference type="SAM" id="MobiDB-lite"/>
    </source>
</evidence>
<dbReference type="Proteomes" id="UP000663841">
    <property type="component" value="Unassembled WGS sequence"/>
</dbReference>
<organism evidence="2 3">
    <name type="scientific">Rhizoctonia solani</name>
    <dbReference type="NCBI Taxonomy" id="456999"/>
    <lineage>
        <taxon>Eukaryota</taxon>
        <taxon>Fungi</taxon>
        <taxon>Dikarya</taxon>
        <taxon>Basidiomycota</taxon>
        <taxon>Agaricomycotina</taxon>
        <taxon>Agaricomycetes</taxon>
        <taxon>Cantharellales</taxon>
        <taxon>Ceratobasidiaceae</taxon>
        <taxon>Rhizoctonia</taxon>
    </lineage>
</organism>
<comment type="caution">
    <text evidence="2">The sequence shown here is derived from an EMBL/GenBank/DDBJ whole genome shotgun (WGS) entry which is preliminary data.</text>
</comment>
<feature type="region of interest" description="Disordered" evidence="1">
    <location>
        <begin position="166"/>
        <end position="188"/>
    </location>
</feature>
<feature type="compositionally biased region" description="Basic and acidic residues" evidence="1">
    <location>
        <begin position="32"/>
        <end position="44"/>
    </location>
</feature>
<sequence>MALMLRSLASSFSSERAPLPCIDPLPLSRTSSHRDGGKAKRTPEPVRASPYPPLKRSSGYGSGTGVRKSIGQPLKRMASLHGGDSLASLQRAATEAKQSSCKPQKRRSNGPLRPALSLANTLVLDSLVCPPPVPLAMVHPIVPVPPAPKPPIPTISTQLRRRSSLAPESGAPALVPRSTHPLPAPPCLFPKRRRESLAQRTLRRQFERTPRGAQVKALGAHAALRMMSEAEEEEAVAAVLAVDDTSDADDVCMADSWVDVAPEEMEWSLVDQS</sequence>
<proteinExistence type="predicted"/>
<evidence type="ECO:0000313" key="3">
    <source>
        <dbReference type="Proteomes" id="UP000663841"/>
    </source>
</evidence>
<accession>A0A8H3CCS5</accession>
<feature type="region of interest" description="Disordered" evidence="1">
    <location>
        <begin position="1"/>
        <end position="70"/>
    </location>
</feature>
<dbReference type="EMBL" id="CAJMWW010000651">
    <property type="protein sequence ID" value="CAE6479666.1"/>
    <property type="molecule type" value="Genomic_DNA"/>
</dbReference>